<dbReference type="AlphaFoldDB" id="A0A183GP64"/>
<gene>
    <name evidence="5" type="ORF">HPBE_LOCUS24483</name>
</gene>
<dbReference type="InterPro" id="IPR047506">
    <property type="entry name" value="UBR7-like_UBR-box"/>
</dbReference>
<reference evidence="7" key="2">
    <citation type="submission" date="2019-09" db="UniProtKB">
        <authorList>
            <consortium name="WormBaseParasite"/>
        </authorList>
    </citation>
    <scope>IDENTIFICATION</scope>
</reference>
<dbReference type="PANTHER" id="PTHR13513">
    <property type="entry name" value="E3 UBIQUITIN-PROTEIN LIGASE UBR7"/>
    <property type="match status" value="1"/>
</dbReference>
<accession>A0A3P8DNH3</accession>
<feature type="domain" description="UBR-type" evidence="4">
    <location>
        <begin position="25"/>
        <end position="96"/>
    </location>
</feature>
<dbReference type="InterPro" id="IPR040204">
    <property type="entry name" value="UBR7"/>
</dbReference>
<name>A0A183GP64_HELPZ</name>
<organism evidence="6 7">
    <name type="scientific">Heligmosomoides polygyrus</name>
    <name type="common">Parasitic roundworm</name>
    <dbReference type="NCBI Taxonomy" id="6339"/>
    <lineage>
        <taxon>Eukaryota</taxon>
        <taxon>Metazoa</taxon>
        <taxon>Ecdysozoa</taxon>
        <taxon>Nematoda</taxon>
        <taxon>Chromadorea</taxon>
        <taxon>Rhabditida</taxon>
        <taxon>Rhabditina</taxon>
        <taxon>Rhabditomorpha</taxon>
        <taxon>Strongyloidea</taxon>
        <taxon>Heligmosomidae</taxon>
        <taxon>Heligmosomoides</taxon>
    </lineage>
</organism>
<evidence type="ECO:0000259" key="4">
    <source>
        <dbReference type="SMART" id="SM00396"/>
    </source>
</evidence>
<dbReference type="InterPro" id="IPR003126">
    <property type="entry name" value="Znf_UBR"/>
</dbReference>
<dbReference type="GO" id="GO:0008270">
    <property type="term" value="F:zinc ion binding"/>
    <property type="evidence" value="ECO:0007669"/>
    <property type="project" value="UniProtKB-KW"/>
</dbReference>
<dbReference type="SMART" id="SM00396">
    <property type="entry name" value="ZnF_UBR1"/>
    <property type="match status" value="1"/>
</dbReference>
<proteinExistence type="predicted"/>
<dbReference type="SUPFAM" id="SSF57903">
    <property type="entry name" value="FYVE/PHD zinc finger"/>
    <property type="match status" value="1"/>
</dbReference>
<evidence type="ECO:0000313" key="7">
    <source>
        <dbReference type="WBParaSite" id="HPBE_0002448401-mRNA-1"/>
    </source>
</evidence>
<keyword evidence="6" id="KW-1185">Reference proteome</keyword>
<dbReference type="InterPro" id="IPR011011">
    <property type="entry name" value="Znf_FYVE_PHD"/>
</dbReference>
<reference evidence="5 6" key="1">
    <citation type="submission" date="2018-11" db="EMBL/GenBank/DDBJ databases">
        <authorList>
            <consortium name="Pathogen Informatics"/>
        </authorList>
    </citation>
    <scope>NUCLEOTIDE SEQUENCE [LARGE SCALE GENOMIC DNA]</scope>
</reference>
<evidence type="ECO:0000313" key="6">
    <source>
        <dbReference type="Proteomes" id="UP000050761"/>
    </source>
</evidence>
<dbReference type="PANTHER" id="PTHR13513:SF9">
    <property type="entry name" value="E3 UBIQUITIN-PROTEIN LIGASE UBR7-RELATED"/>
    <property type="match status" value="1"/>
</dbReference>
<dbReference type="CDD" id="cd19677">
    <property type="entry name" value="UBR-box_UBR7"/>
    <property type="match status" value="1"/>
</dbReference>
<accession>A0A183GP64</accession>
<dbReference type="GO" id="GO:0005737">
    <property type="term" value="C:cytoplasm"/>
    <property type="evidence" value="ECO:0007669"/>
    <property type="project" value="TreeGrafter"/>
</dbReference>
<evidence type="ECO:0000256" key="2">
    <source>
        <dbReference type="ARBA" id="ARBA00022771"/>
    </source>
</evidence>
<dbReference type="Pfam" id="PF02207">
    <property type="entry name" value="zf-UBR"/>
    <property type="match status" value="1"/>
</dbReference>
<dbReference type="OrthoDB" id="10262564at2759"/>
<keyword evidence="3" id="KW-0862">Zinc</keyword>
<dbReference type="WBParaSite" id="HPBE_0002448401-mRNA-1">
    <property type="protein sequence ID" value="HPBE_0002448401-mRNA-1"/>
    <property type="gene ID" value="HPBE_0002448401"/>
</dbReference>
<keyword evidence="1" id="KW-0479">Metal-binding</keyword>
<dbReference type="EMBL" id="UZAH01036418">
    <property type="protein sequence ID" value="VDP45331.1"/>
    <property type="molecule type" value="Genomic_DNA"/>
</dbReference>
<dbReference type="GO" id="GO:0061630">
    <property type="term" value="F:ubiquitin protein ligase activity"/>
    <property type="evidence" value="ECO:0007669"/>
    <property type="project" value="InterPro"/>
</dbReference>
<dbReference type="Proteomes" id="UP000050761">
    <property type="component" value="Unassembled WGS sequence"/>
</dbReference>
<evidence type="ECO:0000256" key="3">
    <source>
        <dbReference type="ARBA" id="ARBA00022833"/>
    </source>
</evidence>
<sequence>MQDILDNEESCQETARVLLGAQDSSVCTYPENVNQLLSLQGYKPRQALFACLTCASDPESNEAGICYGCSLHCHEDHNIVELFTKRRFSWFTVALQFTRLMEKDASNKENSYNHNFSGLFCVCKKTYPCELDETMHQCVACEDWFHLSSAISPLLSLEPLSNVRHVSCIQLCKDCTSRLPFLSRLSVAEPNEGTVCFSSFTGSSEGPILLLDGFRERMCRCDDCLKLYEKAGCEYLVDPEDDIEAFTKENIEKTANEREPDADAIVNEIVQTAGRERAIHVLQGIHALKRNLQNFMREKQEEGVDVITAEHILSFFDKIKRRRTEEASGDDF</sequence>
<evidence type="ECO:0000313" key="5">
    <source>
        <dbReference type="EMBL" id="VDP45331.1"/>
    </source>
</evidence>
<evidence type="ECO:0000256" key="1">
    <source>
        <dbReference type="ARBA" id="ARBA00022723"/>
    </source>
</evidence>
<protein>
    <submittedName>
        <fullName evidence="7">UBR-type domain-containing protein</fullName>
    </submittedName>
</protein>
<keyword evidence="2" id="KW-0863">Zinc-finger</keyword>